<reference evidence="2 3" key="1">
    <citation type="submission" date="2019-02" db="EMBL/GenBank/DDBJ databases">
        <authorList>
            <person name="Fomenkov A."/>
            <person name="Dubinina G."/>
            <person name="Grabovich M."/>
            <person name="Vincze T."/>
            <person name="Roberts R.J."/>
        </authorList>
    </citation>
    <scope>NUCLEOTIDE SEQUENCE [LARGE SCALE GENOMIC DNA]</scope>
    <source>
        <strain evidence="2 3">P</strain>
    </source>
</reference>
<protein>
    <recommendedName>
        <fullName evidence="1">MEDS domain-containing protein</fullName>
    </recommendedName>
</protein>
<gene>
    <name evidence="2" type="ORF">EW093_04845</name>
</gene>
<dbReference type="KEGG" id="sper:EW093_04845"/>
<dbReference type="RefSeq" id="WP_149567314.1">
    <property type="nucleotide sequence ID" value="NZ_CP035807.1"/>
</dbReference>
<dbReference type="AlphaFoldDB" id="A0A5C1Q9B6"/>
<sequence length="209" mass="24066">MVKERKMVSLGFTKKLVEEGTHMCLVFTDENERVESLLKFLLSGLLGRERSSCFSENITEDELYKFFKDNNILYKEERDQNKISLSPTNKVYFPNGAFEPEKMLGLLKGFFIESMDLGFSSCRVIGEMEPLVESIPGGDRLLEYESKVTLLVREYPITCICQYDANRFSGSTIMDVLKVHPKMVVNGSVVHNPFYIEPEEFFKSYKGNM</sequence>
<keyword evidence="3" id="KW-1185">Reference proteome</keyword>
<feature type="domain" description="MEDS" evidence="1">
    <location>
        <begin position="21"/>
        <end position="181"/>
    </location>
</feature>
<organism evidence="2 3">
    <name type="scientific">Thiospirochaeta perfilievii</name>
    <dbReference type="NCBI Taxonomy" id="252967"/>
    <lineage>
        <taxon>Bacteria</taxon>
        <taxon>Pseudomonadati</taxon>
        <taxon>Spirochaetota</taxon>
        <taxon>Spirochaetia</taxon>
        <taxon>Spirochaetales</taxon>
        <taxon>Spirochaetaceae</taxon>
        <taxon>Thiospirochaeta</taxon>
    </lineage>
</organism>
<dbReference type="OrthoDB" id="116243at2"/>
<reference evidence="2 3" key="2">
    <citation type="submission" date="2019-09" db="EMBL/GenBank/DDBJ databases">
        <title>Complete Genome Sequence and Methylome Analysis of free living Spirochaetas.</title>
        <authorList>
            <person name="Leshcheva N."/>
            <person name="Mikheeva N."/>
        </authorList>
    </citation>
    <scope>NUCLEOTIDE SEQUENCE [LARGE SCALE GENOMIC DNA]</scope>
    <source>
        <strain evidence="2 3">P</strain>
    </source>
</reference>
<dbReference type="Pfam" id="PF14417">
    <property type="entry name" value="MEDS"/>
    <property type="match status" value="1"/>
</dbReference>
<evidence type="ECO:0000259" key="1">
    <source>
        <dbReference type="Pfam" id="PF14417"/>
    </source>
</evidence>
<proteinExistence type="predicted"/>
<evidence type="ECO:0000313" key="3">
    <source>
        <dbReference type="Proteomes" id="UP000323824"/>
    </source>
</evidence>
<dbReference type="EMBL" id="CP035807">
    <property type="protein sequence ID" value="QEN04057.1"/>
    <property type="molecule type" value="Genomic_DNA"/>
</dbReference>
<dbReference type="Proteomes" id="UP000323824">
    <property type="component" value="Chromosome"/>
</dbReference>
<accession>A0A5C1Q9B6</accession>
<dbReference type="InterPro" id="IPR025847">
    <property type="entry name" value="MEDS_domain"/>
</dbReference>
<name>A0A5C1Q9B6_9SPIO</name>
<evidence type="ECO:0000313" key="2">
    <source>
        <dbReference type="EMBL" id="QEN04057.1"/>
    </source>
</evidence>